<proteinExistence type="predicted"/>
<dbReference type="Pfam" id="PF09145">
    <property type="entry name" value="Ubiq-assoc"/>
    <property type="match status" value="1"/>
</dbReference>
<dbReference type="PANTHER" id="PTHR23172:SF19">
    <property type="entry name" value="J DOMAIN-CONTAINING PROTEIN"/>
    <property type="match status" value="1"/>
</dbReference>
<evidence type="ECO:0000259" key="2">
    <source>
        <dbReference type="Pfam" id="PF09145"/>
    </source>
</evidence>
<accession>A0A1X7R209</accession>
<feature type="domain" description="SWA2-like ubiquitin-associated" evidence="2">
    <location>
        <begin position="132"/>
        <end position="175"/>
    </location>
</feature>
<feature type="compositionally biased region" description="Low complexity" evidence="1">
    <location>
        <begin position="113"/>
        <end position="130"/>
    </location>
</feature>
<feature type="region of interest" description="Disordered" evidence="1">
    <location>
        <begin position="234"/>
        <end position="253"/>
    </location>
</feature>
<dbReference type="Gene3D" id="1.10.287.110">
    <property type="entry name" value="DnaJ domain"/>
    <property type="match status" value="1"/>
</dbReference>
<dbReference type="Gene3D" id="1.25.40.10">
    <property type="entry name" value="Tetratricopeptide repeat domain"/>
    <property type="match status" value="1"/>
</dbReference>
<dbReference type="GO" id="GO:0072318">
    <property type="term" value="P:clathrin coat disassembly"/>
    <property type="evidence" value="ECO:0007669"/>
    <property type="project" value="TreeGrafter"/>
</dbReference>
<dbReference type="InterPro" id="IPR011990">
    <property type="entry name" value="TPR-like_helical_dom_sf"/>
</dbReference>
<feature type="region of interest" description="Disordered" evidence="1">
    <location>
        <begin position="329"/>
        <end position="372"/>
    </location>
</feature>
<evidence type="ECO:0000313" key="3">
    <source>
        <dbReference type="EMBL" id="SMN19723.1"/>
    </source>
</evidence>
<reference evidence="3 4" key="1">
    <citation type="submission" date="2017-04" db="EMBL/GenBank/DDBJ databases">
        <authorList>
            <person name="Afonso C.L."/>
            <person name="Miller P.J."/>
            <person name="Scott M.A."/>
            <person name="Spackman E."/>
            <person name="Goraichik I."/>
            <person name="Dimitrov K.M."/>
            <person name="Suarez D.L."/>
            <person name="Swayne D.E."/>
        </authorList>
    </citation>
    <scope>NUCLEOTIDE SEQUENCE [LARGE SCALE GENOMIC DNA]</scope>
</reference>
<dbReference type="GO" id="GO:0030276">
    <property type="term" value="F:clathrin binding"/>
    <property type="evidence" value="ECO:0007669"/>
    <property type="project" value="TreeGrafter"/>
</dbReference>
<feature type="compositionally biased region" description="Polar residues" evidence="1">
    <location>
        <begin position="8"/>
        <end position="41"/>
    </location>
</feature>
<protein>
    <submittedName>
        <fullName evidence="3">Similar to Saccharomyces cerevisiae YDR320C SWA2 Auxilin-like protein involved in vesicular transport</fullName>
    </submittedName>
</protein>
<dbReference type="InterPro" id="IPR015228">
    <property type="entry name" value="SWA2_UBA"/>
</dbReference>
<dbReference type="STRING" id="1789683.A0A1X7R209"/>
<dbReference type="OrthoDB" id="1717591at2759"/>
<dbReference type="InterPro" id="IPR036869">
    <property type="entry name" value="J_dom_sf"/>
</dbReference>
<evidence type="ECO:0000256" key="1">
    <source>
        <dbReference type="SAM" id="MobiDB-lite"/>
    </source>
</evidence>
<feature type="compositionally biased region" description="Polar residues" evidence="1">
    <location>
        <begin position="283"/>
        <end position="298"/>
    </location>
</feature>
<evidence type="ECO:0000313" key="4">
    <source>
        <dbReference type="Proteomes" id="UP000196158"/>
    </source>
</evidence>
<sequence>MADPFANLLTSLKENKKTNQNGANASGINTSNTNVKQESNITKPMVVPSQEIHVNDSIHNDLDDLFGFSSQSDTPGQGSQQKQNSININSTNDDDFMSVFDKFDSKEQSVQQSIPNDSLLSSSSNKNENSPVVDEVKDMEVAQLMSLGISIDKANSYYNRGILYDDLIKRKKLKQMEEKRKENDRLETTFFNDNNTNKKTVSSSIFSVATDFLNKGKDLVDQLTAYPDEESNRLYKYKGNDSNSMENIDDERSRFKPSVNKEKLLDDESNPFDINNYEAKFGTQPSRTSDSSTCRISTGSTELPAQVRDATEGDLLGDFNEHVTITENPIVNPSIQTQSGESITSQNPPSQSTLLDFDNNTGNKGSKTDVPENNNILPMIHISSMELSGYDEFNLNAKQLFSNGNYSSAFEEYEKSLNTLPVSHPLRIVALSNMIISQIKIGDYSKCIENGKIALNMFPQDKRQWSNTIQNSNPSKTYKELWSKIVSRQAEAYEHQENFEVALDTLQLLLENGIHDPKIMSAKRRCQKVLNPEAFATKPRTDSSTPVPNTVKNSITRAPVINNPKINKNVQEIKELHIKEEEIEKQKLALYDTVFNKVEKWKDNKPDDIRFLLSNLSAIISWTDWKPISTADLVIPKKVKITYLKAIAKLHPDKLSSNLGLENRMIAEDVFSVLSVAWEKFKKENNMN</sequence>
<dbReference type="SUPFAM" id="SSF48452">
    <property type="entry name" value="TPR-like"/>
    <property type="match status" value="1"/>
</dbReference>
<feature type="region of interest" description="Disordered" evidence="1">
    <location>
        <begin position="107"/>
        <end position="132"/>
    </location>
</feature>
<dbReference type="GO" id="GO:0005737">
    <property type="term" value="C:cytoplasm"/>
    <property type="evidence" value="ECO:0007669"/>
    <property type="project" value="TreeGrafter"/>
</dbReference>
<feature type="region of interest" description="Disordered" evidence="1">
    <location>
        <begin position="63"/>
        <end position="91"/>
    </location>
</feature>
<organism evidence="3 4">
    <name type="scientific">Maudiozyma saulgeensis</name>
    <dbReference type="NCBI Taxonomy" id="1789683"/>
    <lineage>
        <taxon>Eukaryota</taxon>
        <taxon>Fungi</taxon>
        <taxon>Dikarya</taxon>
        <taxon>Ascomycota</taxon>
        <taxon>Saccharomycotina</taxon>
        <taxon>Saccharomycetes</taxon>
        <taxon>Saccharomycetales</taxon>
        <taxon>Saccharomycetaceae</taxon>
        <taxon>Maudiozyma</taxon>
    </lineage>
</organism>
<dbReference type="Proteomes" id="UP000196158">
    <property type="component" value="Unassembled WGS sequence"/>
</dbReference>
<keyword evidence="4" id="KW-1185">Reference proteome</keyword>
<feature type="region of interest" description="Disordered" evidence="1">
    <location>
        <begin position="279"/>
        <end position="298"/>
    </location>
</feature>
<dbReference type="GO" id="GO:0072583">
    <property type="term" value="P:clathrin-dependent endocytosis"/>
    <property type="evidence" value="ECO:0007669"/>
    <property type="project" value="TreeGrafter"/>
</dbReference>
<dbReference type="InterPro" id="IPR009060">
    <property type="entry name" value="UBA-like_sf"/>
</dbReference>
<feature type="compositionally biased region" description="Polar residues" evidence="1">
    <location>
        <begin position="68"/>
        <end position="83"/>
    </location>
</feature>
<name>A0A1X7R209_9SACH</name>
<dbReference type="GO" id="GO:0031982">
    <property type="term" value="C:vesicle"/>
    <property type="evidence" value="ECO:0007669"/>
    <property type="project" value="TreeGrafter"/>
</dbReference>
<dbReference type="EMBL" id="FXLY01000004">
    <property type="protein sequence ID" value="SMN19723.1"/>
    <property type="molecule type" value="Genomic_DNA"/>
</dbReference>
<gene>
    <name evidence="3" type="ORF">KASA_0O03003G</name>
</gene>
<dbReference type="PANTHER" id="PTHR23172">
    <property type="entry name" value="AUXILIN/CYCLIN G-ASSOCIATED KINASE-RELATED"/>
    <property type="match status" value="1"/>
</dbReference>
<dbReference type="SUPFAM" id="SSF46934">
    <property type="entry name" value="UBA-like"/>
    <property type="match status" value="1"/>
</dbReference>
<feature type="region of interest" description="Disordered" evidence="1">
    <location>
        <begin position="1"/>
        <end position="41"/>
    </location>
</feature>
<dbReference type="CDD" id="cd14329">
    <property type="entry name" value="UBA_SWA2p_like"/>
    <property type="match status" value="1"/>
</dbReference>
<dbReference type="Gene3D" id="1.10.8.10">
    <property type="entry name" value="DNA helicase RuvA subunit, C-terminal domain"/>
    <property type="match status" value="1"/>
</dbReference>
<dbReference type="SUPFAM" id="SSF46565">
    <property type="entry name" value="Chaperone J-domain"/>
    <property type="match status" value="1"/>
</dbReference>
<dbReference type="AlphaFoldDB" id="A0A1X7R209"/>